<organism evidence="1 2">
    <name type="scientific">Paracoccus haeundaensis</name>
    <dbReference type="NCBI Taxonomy" id="225362"/>
    <lineage>
        <taxon>Bacteria</taxon>
        <taxon>Pseudomonadati</taxon>
        <taxon>Pseudomonadota</taxon>
        <taxon>Alphaproteobacteria</taxon>
        <taxon>Rhodobacterales</taxon>
        <taxon>Paracoccaceae</taxon>
        <taxon>Paracoccus</taxon>
    </lineage>
</organism>
<evidence type="ECO:0000313" key="2">
    <source>
        <dbReference type="Proteomes" id="UP000304880"/>
    </source>
</evidence>
<name>A0A5C4RAI0_9RHOB</name>
<dbReference type="EMBL" id="VDDC01000005">
    <property type="protein sequence ID" value="TNH40919.1"/>
    <property type="molecule type" value="Genomic_DNA"/>
</dbReference>
<gene>
    <name evidence="1" type="ORF">FHD67_02510</name>
</gene>
<reference evidence="1 2" key="1">
    <citation type="submission" date="2019-06" db="EMBL/GenBank/DDBJ databases">
        <authorList>
            <person name="Li J."/>
        </authorList>
    </citation>
    <scope>NUCLEOTIDE SEQUENCE [LARGE SCALE GENOMIC DNA]</scope>
    <source>
        <strain evidence="1 2">CGMCC 1.8012</strain>
    </source>
</reference>
<proteinExistence type="predicted"/>
<protein>
    <submittedName>
        <fullName evidence="1">DUF2125 domain-containing protein</fullName>
    </submittedName>
</protein>
<accession>A0A5C4RAI0</accession>
<comment type="caution">
    <text evidence="1">The sequence shown here is derived from an EMBL/GenBank/DDBJ whole genome shotgun (WGS) entry which is preliminary data.</text>
</comment>
<sequence length="335" mass="34158">MRGMVIGTGLVLALLAGGWLGAETLACNRVAALIAQDPALQAASVSPLRDPRRIGVALSEPSWSDPALSISLPWARLFLSPASPLTARLDLPDGAAVTQGGQVRQLGLSAPVASMALSPLNGMAPNRLDVQARDLTLDGQPLAQGLSLQARLAGLGSDAPRPARAAYDLDLGLTDLQVGGLAQLGLDPGPIPGPLSVTGPLRIWLDSTPTVTGDAAPQIVGWQTAGLDLRADTIGLRIVGRLSRDDQGLAEGQVALYSADADAMIGMATGLGLIPAQAAMLLRAGLSQLSRAELDDTLPGPDFPAAAEGELRVAVIMRDGQLILGGVPIGPAPAI</sequence>
<dbReference type="Pfam" id="PF09898">
    <property type="entry name" value="DUF2125"/>
    <property type="match status" value="1"/>
</dbReference>
<dbReference type="RefSeq" id="WP_139597717.1">
    <property type="nucleotide sequence ID" value="NZ_VDDC01000005.1"/>
</dbReference>
<evidence type="ECO:0000313" key="1">
    <source>
        <dbReference type="EMBL" id="TNH40919.1"/>
    </source>
</evidence>
<keyword evidence="2" id="KW-1185">Reference proteome</keyword>
<dbReference type="AlphaFoldDB" id="A0A5C4RAI0"/>
<dbReference type="Proteomes" id="UP000304880">
    <property type="component" value="Unassembled WGS sequence"/>
</dbReference>
<dbReference type="InterPro" id="IPR018666">
    <property type="entry name" value="DUF2125"/>
</dbReference>